<keyword evidence="3" id="KW-1185">Reference proteome</keyword>
<dbReference type="OrthoDB" id="5397183at2759"/>
<dbReference type="EMBL" id="JH126402">
    <property type="protein sequence ID" value="EGX90912.1"/>
    <property type="molecule type" value="Genomic_DNA"/>
</dbReference>
<dbReference type="InParanoid" id="G3JHK4"/>
<dbReference type="GeneID" id="18167088"/>
<feature type="region of interest" description="Disordered" evidence="1">
    <location>
        <begin position="13"/>
        <end position="37"/>
    </location>
</feature>
<dbReference type="AlphaFoldDB" id="G3JHK4"/>
<dbReference type="KEGG" id="cmt:CCM_05068"/>
<evidence type="ECO:0000313" key="3">
    <source>
        <dbReference type="Proteomes" id="UP000001610"/>
    </source>
</evidence>
<name>G3JHK4_CORMM</name>
<evidence type="ECO:0000313" key="2">
    <source>
        <dbReference type="EMBL" id="EGX90912.1"/>
    </source>
</evidence>
<sequence length="318" mass="35745">MACINTDAKVANHHTGSLPANEAMYTPEPSQKPNSGKRKLTINADQFQELHEAKRDTFRRDGLYDAPDVHSKALAPDTYARTNGVDGDNFSDLNDFPDSEFDNADFELNRLAAHNSPILAKQPGAQVFGDDVWQFISLPPSPDEKQPPSSVLREFDNISTSTNTTKFDPTLQFSPPKSTSPAIDEITSCDKGVSDDISWDYVKNQLRDRYNHRTPSCVNGRAAINSAEPSPRIQPATPPSTAVAAPAGMILRPYKTWFHIREMLEAKESMYKNQPGVKFELFARVVYTRRENFEKKQLFQLRDLFKINLPYISGVLLH</sequence>
<dbReference type="RefSeq" id="XP_006670277.1">
    <property type="nucleotide sequence ID" value="XM_006670214.1"/>
</dbReference>
<feature type="region of interest" description="Disordered" evidence="1">
    <location>
        <begin position="163"/>
        <end position="184"/>
    </location>
</feature>
<proteinExistence type="predicted"/>
<gene>
    <name evidence="2" type="ORF">CCM_05068</name>
</gene>
<organism evidence="2 3">
    <name type="scientific">Cordyceps militaris (strain CM01)</name>
    <name type="common">Caterpillar fungus</name>
    <dbReference type="NCBI Taxonomy" id="983644"/>
    <lineage>
        <taxon>Eukaryota</taxon>
        <taxon>Fungi</taxon>
        <taxon>Dikarya</taxon>
        <taxon>Ascomycota</taxon>
        <taxon>Pezizomycotina</taxon>
        <taxon>Sordariomycetes</taxon>
        <taxon>Hypocreomycetidae</taxon>
        <taxon>Hypocreales</taxon>
        <taxon>Cordycipitaceae</taxon>
        <taxon>Cordyceps</taxon>
    </lineage>
</organism>
<dbReference type="OMA" id="FDNADFE"/>
<feature type="region of interest" description="Disordered" evidence="1">
    <location>
        <begin position="221"/>
        <end position="242"/>
    </location>
</feature>
<dbReference type="Proteomes" id="UP000001610">
    <property type="component" value="Unassembled WGS sequence"/>
</dbReference>
<reference evidence="2 3" key="1">
    <citation type="journal article" date="2011" name="Genome Biol.">
        <title>Genome sequence of the insect pathogenic fungus Cordyceps militaris, a valued traditional Chinese medicine.</title>
        <authorList>
            <person name="Zheng P."/>
            <person name="Xia Y."/>
            <person name="Xiao G."/>
            <person name="Xiong C."/>
            <person name="Hu X."/>
            <person name="Zhang S."/>
            <person name="Zheng H."/>
            <person name="Huang Y."/>
            <person name="Zhou Y."/>
            <person name="Wang S."/>
            <person name="Zhao G.P."/>
            <person name="Liu X."/>
            <person name="St Leger R.J."/>
            <person name="Wang C."/>
        </authorList>
    </citation>
    <scope>NUCLEOTIDE SEQUENCE [LARGE SCALE GENOMIC DNA]</scope>
    <source>
        <strain evidence="2 3">CM01</strain>
    </source>
</reference>
<evidence type="ECO:0000256" key="1">
    <source>
        <dbReference type="SAM" id="MobiDB-lite"/>
    </source>
</evidence>
<dbReference type="eggNOG" id="ENOG502S8X6">
    <property type="taxonomic scope" value="Eukaryota"/>
</dbReference>
<feature type="compositionally biased region" description="Polar residues" evidence="1">
    <location>
        <begin position="163"/>
        <end position="181"/>
    </location>
</feature>
<accession>G3JHK4</accession>
<protein>
    <submittedName>
        <fullName evidence="2">Uncharacterized protein</fullName>
    </submittedName>
</protein>
<dbReference type="VEuPathDB" id="FungiDB:CCM_05068"/>
<dbReference type="HOGENOM" id="CLU_882742_0_0_1"/>